<dbReference type="EMBL" id="LVVM01006628">
    <property type="protein sequence ID" value="OJA07540.1"/>
    <property type="molecule type" value="Genomic_DNA"/>
</dbReference>
<accession>A0A1J8Q731</accession>
<keyword evidence="2" id="KW-1185">Reference proteome</keyword>
<comment type="caution">
    <text evidence="1">The sequence shown here is derived from an EMBL/GenBank/DDBJ whole genome shotgun (WGS) entry which is preliminary data.</text>
</comment>
<sequence>MSASGGSRITKPSPYFSTLTLHRKILEWAVPEHAWPEDARGDEATQQVYPRLYRGSRL</sequence>
<evidence type="ECO:0000313" key="2">
    <source>
        <dbReference type="Proteomes" id="UP000183567"/>
    </source>
</evidence>
<protein>
    <submittedName>
        <fullName evidence="1">Uncharacterized protein</fullName>
    </submittedName>
</protein>
<dbReference type="Proteomes" id="UP000183567">
    <property type="component" value="Unassembled WGS sequence"/>
</dbReference>
<proteinExistence type="predicted"/>
<gene>
    <name evidence="1" type="ORF">AZE42_08514</name>
</gene>
<evidence type="ECO:0000313" key="1">
    <source>
        <dbReference type="EMBL" id="OJA07540.1"/>
    </source>
</evidence>
<dbReference type="AlphaFoldDB" id="A0A1J8Q731"/>
<name>A0A1J8Q731_9AGAM</name>
<reference evidence="1 2" key="1">
    <citation type="submission" date="2016-03" db="EMBL/GenBank/DDBJ databases">
        <title>Comparative genomics of the ectomycorrhizal sister species Rhizopogon vinicolor and Rhizopogon vesiculosus (Basidiomycota: Boletales) reveals a divergence of the mating type B locus.</title>
        <authorList>
            <person name="Mujic A.B."/>
            <person name="Kuo A."/>
            <person name="Tritt A."/>
            <person name="Lipzen A."/>
            <person name="Chen C."/>
            <person name="Johnson J."/>
            <person name="Sharma A."/>
            <person name="Barry K."/>
            <person name="Grigoriev I.V."/>
            <person name="Spatafora J.W."/>
        </authorList>
    </citation>
    <scope>NUCLEOTIDE SEQUENCE [LARGE SCALE GENOMIC DNA]</scope>
    <source>
        <strain evidence="1 2">AM-OR11-056</strain>
    </source>
</reference>
<organism evidence="1 2">
    <name type="scientific">Rhizopogon vesiculosus</name>
    <dbReference type="NCBI Taxonomy" id="180088"/>
    <lineage>
        <taxon>Eukaryota</taxon>
        <taxon>Fungi</taxon>
        <taxon>Dikarya</taxon>
        <taxon>Basidiomycota</taxon>
        <taxon>Agaricomycotina</taxon>
        <taxon>Agaricomycetes</taxon>
        <taxon>Agaricomycetidae</taxon>
        <taxon>Boletales</taxon>
        <taxon>Suillineae</taxon>
        <taxon>Rhizopogonaceae</taxon>
        <taxon>Rhizopogon</taxon>
    </lineage>
</organism>